<evidence type="ECO:0000313" key="2">
    <source>
        <dbReference type="EMBL" id="TNN73134.1"/>
    </source>
</evidence>
<keyword evidence="1" id="KW-0175">Coiled coil</keyword>
<sequence length="154" mass="18247">MDNNEIRFDNYLKLERSENNRFSVENEKLRSALMNNNNQETLNIDQQKNDKLKKDLWKWKQRVRAVTEENTFLPTELHTAQVNNKDQLEEINKLRQDLWEWKQRLAALTELKRAVHKSGNYERTIADMTEEFNGCLLELPEANQDTKLVGGEGK</sequence>
<dbReference type="EMBL" id="SRLO01000128">
    <property type="protein sequence ID" value="TNN73134.1"/>
    <property type="molecule type" value="Genomic_DNA"/>
</dbReference>
<proteinExistence type="predicted"/>
<feature type="coiled-coil region" evidence="1">
    <location>
        <begin position="49"/>
        <end position="111"/>
    </location>
</feature>
<protein>
    <submittedName>
        <fullName evidence="2">Uncharacterized protein</fullName>
    </submittedName>
</protein>
<name>A0A4Z2I740_9TELE</name>
<evidence type="ECO:0000313" key="3">
    <source>
        <dbReference type="Proteomes" id="UP000314294"/>
    </source>
</evidence>
<evidence type="ECO:0000256" key="1">
    <source>
        <dbReference type="SAM" id="Coils"/>
    </source>
</evidence>
<reference evidence="2 3" key="1">
    <citation type="submission" date="2019-03" db="EMBL/GenBank/DDBJ databases">
        <title>First draft genome of Liparis tanakae, snailfish: a comprehensive survey of snailfish specific genes.</title>
        <authorList>
            <person name="Kim W."/>
            <person name="Song I."/>
            <person name="Jeong J.-H."/>
            <person name="Kim D."/>
            <person name="Kim S."/>
            <person name="Ryu S."/>
            <person name="Song J.Y."/>
            <person name="Lee S.K."/>
        </authorList>
    </citation>
    <scope>NUCLEOTIDE SEQUENCE [LARGE SCALE GENOMIC DNA]</scope>
    <source>
        <tissue evidence="2">Muscle</tissue>
    </source>
</reference>
<comment type="caution">
    <text evidence="2">The sequence shown here is derived from an EMBL/GenBank/DDBJ whole genome shotgun (WGS) entry which is preliminary data.</text>
</comment>
<keyword evidence="3" id="KW-1185">Reference proteome</keyword>
<organism evidence="2 3">
    <name type="scientific">Liparis tanakae</name>
    <name type="common">Tanaka's snailfish</name>
    <dbReference type="NCBI Taxonomy" id="230148"/>
    <lineage>
        <taxon>Eukaryota</taxon>
        <taxon>Metazoa</taxon>
        <taxon>Chordata</taxon>
        <taxon>Craniata</taxon>
        <taxon>Vertebrata</taxon>
        <taxon>Euteleostomi</taxon>
        <taxon>Actinopterygii</taxon>
        <taxon>Neopterygii</taxon>
        <taxon>Teleostei</taxon>
        <taxon>Neoteleostei</taxon>
        <taxon>Acanthomorphata</taxon>
        <taxon>Eupercaria</taxon>
        <taxon>Perciformes</taxon>
        <taxon>Cottioidei</taxon>
        <taxon>Cottales</taxon>
        <taxon>Liparidae</taxon>
        <taxon>Liparis</taxon>
    </lineage>
</organism>
<dbReference type="Proteomes" id="UP000314294">
    <property type="component" value="Unassembled WGS sequence"/>
</dbReference>
<accession>A0A4Z2I740</accession>
<dbReference type="AlphaFoldDB" id="A0A4Z2I740"/>
<gene>
    <name evidence="2" type="ORF">EYF80_016620</name>
</gene>